<feature type="compositionally biased region" description="Basic and acidic residues" evidence="1">
    <location>
        <begin position="172"/>
        <end position="191"/>
    </location>
</feature>
<dbReference type="AlphaFoldDB" id="A0A6J7G442"/>
<proteinExistence type="predicted"/>
<reference evidence="2" key="1">
    <citation type="submission" date="2020-05" db="EMBL/GenBank/DDBJ databases">
        <authorList>
            <person name="Chiriac C."/>
            <person name="Salcher M."/>
            <person name="Ghai R."/>
            <person name="Kavagutti S V."/>
        </authorList>
    </citation>
    <scope>NUCLEOTIDE SEQUENCE</scope>
</reference>
<gene>
    <name evidence="2" type="ORF">UFOPK3543_00918</name>
</gene>
<sequence>MSRVYRLGHRDGGSACRVGCATRSGRVVVLHRGAGCSTGPGGSEGRCPGRRRNSGPRVPARVHWVLGRAAGCRRDRAGPQPACRSRRAGRRRHCDDHAVADTVVGSRPRGSAPIGARQQLLLYGNGERGYGLYRRHGHSLHPHRLRHPCDRRLHRDQRRERYLRLQRPWDPRRRDRRRQDLRDRQGRDARPGARSRLRGLRHDVGCHRRYRLGGRSSHRGPRGAQHEPWLWR</sequence>
<accession>A0A6J7G442</accession>
<name>A0A6J7G442_9ZZZZ</name>
<organism evidence="2">
    <name type="scientific">freshwater metagenome</name>
    <dbReference type="NCBI Taxonomy" id="449393"/>
    <lineage>
        <taxon>unclassified sequences</taxon>
        <taxon>metagenomes</taxon>
        <taxon>ecological metagenomes</taxon>
    </lineage>
</organism>
<feature type="compositionally biased region" description="Basic residues" evidence="1">
    <location>
        <begin position="207"/>
        <end position="221"/>
    </location>
</feature>
<evidence type="ECO:0000313" key="2">
    <source>
        <dbReference type="EMBL" id="CAB4902016.1"/>
    </source>
</evidence>
<protein>
    <submittedName>
        <fullName evidence="2">Unannotated protein</fullName>
    </submittedName>
</protein>
<dbReference type="EMBL" id="CAFBMH010000023">
    <property type="protein sequence ID" value="CAB4902016.1"/>
    <property type="molecule type" value="Genomic_DNA"/>
</dbReference>
<evidence type="ECO:0000256" key="1">
    <source>
        <dbReference type="SAM" id="MobiDB-lite"/>
    </source>
</evidence>
<feature type="region of interest" description="Disordered" evidence="1">
    <location>
        <begin position="172"/>
        <end position="232"/>
    </location>
</feature>
<feature type="region of interest" description="Disordered" evidence="1">
    <location>
        <begin position="37"/>
        <end position="56"/>
    </location>
</feature>